<reference evidence="1 2" key="1">
    <citation type="journal article" date="2021" name="Sci. Rep.">
        <title>The distribution of antibiotic resistance genes in chicken gut microbiota commensals.</title>
        <authorList>
            <person name="Juricova H."/>
            <person name="Matiasovicova J."/>
            <person name="Kubasova T."/>
            <person name="Cejkova D."/>
            <person name="Rychlik I."/>
        </authorList>
    </citation>
    <scope>NUCLEOTIDE SEQUENCE [LARGE SCALE GENOMIC DNA]</scope>
    <source>
        <strain evidence="1 2">An773</strain>
    </source>
</reference>
<sequence>MISAEVLAYEKELEENQRTVRQMVLISLEDVRAGKGRDFAEVFDELEKRYQSL</sequence>
<organism evidence="1 2">
    <name type="scientific">Faecalicatena fissicatena</name>
    <dbReference type="NCBI Taxonomy" id="290055"/>
    <lineage>
        <taxon>Bacteria</taxon>
        <taxon>Bacillati</taxon>
        <taxon>Bacillota</taxon>
        <taxon>Clostridia</taxon>
        <taxon>Lachnospirales</taxon>
        <taxon>Lachnospiraceae</taxon>
        <taxon>Faecalicatena</taxon>
    </lineage>
</organism>
<gene>
    <name evidence="1" type="ORF">H7U36_11160</name>
</gene>
<comment type="caution">
    <text evidence="1">The sequence shown here is derived from an EMBL/GenBank/DDBJ whole genome shotgun (WGS) entry which is preliminary data.</text>
</comment>
<keyword evidence="2" id="KW-1185">Reference proteome</keyword>
<evidence type="ECO:0000313" key="2">
    <source>
        <dbReference type="Proteomes" id="UP000716906"/>
    </source>
</evidence>
<name>A0ABS2EAJ3_9FIRM</name>
<dbReference type="Proteomes" id="UP000716906">
    <property type="component" value="Unassembled WGS sequence"/>
</dbReference>
<evidence type="ECO:0000313" key="1">
    <source>
        <dbReference type="EMBL" id="MBM6738650.1"/>
    </source>
</evidence>
<proteinExistence type="predicted"/>
<accession>A0ABS2EAJ3</accession>
<protein>
    <submittedName>
        <fullName evidence="1">Uncharacterized protein</fullName>
    </submittedName>
</protein>
<dbReference type="RefSeq" id="WP_171031542.1">
    <property type="nucleotide sequence ID" value="NZ_JACLYY010000011.1"/>
</dbReference>
<dbReference type="EMBL" id="JACLYY010000011">
    <property type="protein sequence ID" value="MBM6738650.1"/>
    <property type="molecule type" value="Genomic_DNA"/>
</dbReference>